<sequence>MGSINSSITKPKLAVASGSNEKAKCMDNTTLRSSDSGGFIIELWFSDRDNSDQKHLEGDKMKRAAGRSDREFIDDLQNDRFVDRELSSAVFRDYVQKAVEARMEFNRKLDEAGIANPNGGIVKVPKLTDSDVGAEESELNQWLTESDTSENLLSHSSDITDAAASGVHPETVHST</sequence>
<protein>
    <submittedName>
        <fullName evidence="2">Uncharacterized protein</fullName>
    </submittedName>
</protein>
<feature type="region of interest" description="Disordered" evidence="1">
    <location>
        <begin position="133"/>
        <end position="175"/>
    </location>
</feature>
<evidence type="ECO:0000256" key="1">
    <source>
        <dbReference type="SAM" id="MobiDB-lite"/>
    </source>
</evidence>
<feature type="compositionally biased region" description="Polar residues" evidence="1">
    <location>
        <begin position="139"/>
        <end position="159"/>
    </location>
</feature>
<accession>A0A0K8SAS7</accession>
<dbReference type="EMBL" id="GBRD01015445">
    <property type="protein sequence ID" value="JAG50381.1"/>
    <property type="molecule type" value="Transcribed_RNA"/>
</dbReference>
<evidence type="ECO:0000313" key="2">
    <source>
        <dbReference type="EMBL" id="JAG50381.1"/>
    </source>
</evidence>
<reference evidence="2" key="1">
    <citation type="submission" date="2014-09" db="EMBL/GenBank/DDBJ databases">
        <authorList>
            <person name="Magalhaes I.L.F."/>
            <person name="Oliveira U."/>
            <person name="Santos F.R."/>
            <person name="Vidigal T.H.D.A."/>
            <person name="Brescovit A.D."/>
            <person name="Santos A.J."/>
        </authorList>
    </citation>
    <scope>NUCLEOTIDE SEQUENCE</scope>
</reference>
<dbReference type="AlphaFoldDB" id="A0A0K8SAS7"/>
<name>A0A0K8SAS7_LYGHE</name>
<proteinExistence type="predicted"/>
<organism evidence="2">
    <name type="scientific">Lygus hesperus</name>
    <name type="common">Western plant bug</name>
    <dbReference type="NCBI Taxonomy" id="30085"/>
    <lineage>
        <taxon>Eukaryota</taxon>
        <taxon>Metazoa</taxon>
        <taxon>Ecdysozoa</taxon>
        <taxon>Arthropoda</taxon>
        <taxon>Hexapoda</taxon>
        <taxon>Insecta</taxon>
        <taxon>Pterygota</taxon>
        <taxon>Neoptera</taxon>
        <taxon>Paraneoptera</taxon>
        <taxon>Hemiptera</taxon>
        <taxon>Heteroptera</taxon>
        <taxon>Panheteroptera</taxon>
        <taxon>Cimicomorpha</taxon>
        <taxon>Miridae</taxon>
        <taxon>Mirini</taxon>
        <taxon>Lygus</taxon>
    </lineage>
</organism>
<feature type="region of interest" description="Disordered" evidence="1">
    <location>
        <begin position="1"/>
        <end position="21"/>
    </location>
</feature>